<evidence type="ECO:0000313" key="2">
    <source>
        <dbReference type="EMBL" id="MBB6058610.1"/>
    </source>
</evidence>
<feature type="signal peptide" evidence="1">
    <location>
        <begin position="1"/>
        <end position="21"/>
    </location>
</feature>
<sequence length="93" mass="10131">MLKRRIYQGLSAAALALAVGACKTPQLTQKAENRAVPVTYTGSTQGSVNTTGKVQWKQFFQDPNLVALIDTARRLQARAAVHYPRIHAVLPGE</sequence>
<accession>A0A7W9WBN4</accession>
<dbReference type="PROSITE" id="PS51257">
    <property type="entry name" value="PROKAR_LIPOPROTEIN"/>
    <property type="match status" value="1"/>
</dbReference>
<reference evidence="2 3" key="1">
    <citation type="submission" date="2020-08" db="EMBL/GenBank/DDBJ databases">
        <title>Genomic Encyclopedia of Type Strains, Phase IV (KMG-IV): sequencing the most valuable type-strain genomes for metagenomic binning, comparative biology and taxonomic classification.</title>
        <authorList>
            <person name="Goeker M."/>
        </authorList>
    </citation>
    <scope>NUCLEOTIDE SEQUENCE [LARGE SCALE GENOMIC DNA]</scope>
    <source>
        <strain evidence="2 3">DSM 26718</strain>
    </source>
</reference>
<keyword evidence="3" id="KW-1185">Reference proteome</keyword>
<feature type="chain" id="PRO_5031385661" evidence="1">
    <location>
        <begin position="22"/>
        <end position="93"/>
    </location>
</feature>
<protein>
    <submittedName>
        <fullName evidence="2">Outer membrane protein TolC</fullName>
    </submittedName>
</protein>
<dbReference type="Proteomes" id="UP000532746">
    <property type="component" value="Unassembled WGS sequence"/>
</dbReference>
<name>A0A7W9WBN4_9BACT</name>
<gene>
    <name evidence="2" type="ORF">HNQ93_001456</name>
</gene>
<dbReference type="EMBL" id="JACHGG010000002">
    <property type="protein sequence ID" value="MBB6058610.1"/>
    <property type="molecule type" value="Genomic_DNA"/>
</dbReference>
<organism evidence="2 3">
    <name type="scientific">Hymenobacter luteus</name>
    <dbReference type="NCBI Taxonomy" id="1411122"/>
    <lineage>
        <taxon>Bacteria</taxon>
        <taxon>Pseudomonadati</taxon>
        <taxon>Bacteroidota</taxon>
        <taxon>Cytophagia</taxon>
        <taxon>Cytophagales</taxon>
        <taxon>Hymenobacteraceae</taxon>
        <taxon>Hymenobacter</taxon>
    </lineage>
</organism>
<comment type="caution">
    <text evidence="2">The sequence shown here is derived from an EMBL/GenBank/DDBJ whole genome shotgun (WGS) entry which is preliminary data.</text>
</comment>
<keyword evidence="1" id="KW-0732">Signal</keyword>
<evidence type="ECO:0000313" key="3">
    <source>
        <dbReference type="Proteomes" id="UP000532746"/>
    </source>
</evidence>
<evidence type="ECO:0000256" key="1">
    <source>
        <dbReference type="SAM" id="SignalP"/>
    </source>
</evidence>
<dbReference type="AlphaFoldDB" id="A0A7W9WBN4"/>
<proteinExistence type="predicted"/>